<comment type="caution">
    <text evidence="7">The sequence shown here is derived from an EMBL/GenBank/DDBJ whole genome shotgun (WGS) entry which is preliminary data.</text>
</comment>
<dbReference type="NCBIfam" id="NF006520">
    <property type="entry name" value="PRK08965.1-4"/>
    <property type="match status" value="1"/>
</dbReference>
<reference evidence="7 9" key="3">
    <citation type="submission" date="2019-07" db="EMBL/GenBank/DDBJ databases">
        <title>Whole genome shotgun sequence of Methylobacterium oxalidis NBRC 107715.</title>
        <authorList>
            <person name="Hosoyama A."/>
            <person name="Uohara A."/>
            <person name="Ohji S."/>
            <person name="Ichikawa N."/>
        </authorList>
    </citation>
    <scope>NUCLEOTIDE SEQUENCE [LARGE SCALE GENOMIC DNA]</scope>
    <source>
        <strain evidence="7 9">NBRC 107715</strain>
    </source>
</reference>
<dbReference type="RefSeq" id="WP_147028793.1">
    <property type="nucleotide sequence ID" value="NZ_BJZU01000147.1"/>
</dbReference>
<keyword evidence="10" id="KW-1185">Reference proteome</keyword>
<dbReference type="Proteomes" id="UP001156856">
    <property type="component" value="Unassembled WGS sequence"/>
</dbReference>
<keyword evidence="5" id="KW-1133">Transmembrane helix</keyword>
<dbReference type="Pfam" id="PF01899">
    <property type="entry name" value="MNHE"/>
    <property type="match status" value="1"/>
</dbReference>
<evidence type="ECO:0000256" key="4">
    <source>
        <dbReference type="ARBA" id="ARBA00022692"/>
    </source>
</evidence>
<dbReference type="AlphaFoldDB" id="A0A512JBG9"/>
<evidence type="ECO:0000313" key="10">
    <source>
        <dbReference type="Proteomes" id="UP001156856"/>
    </source>
</evidence>
<proteinExistence type="inferred from homology"/>
<dbReference type="Proteomes" id="UP000321960">
    <property type="component" value="Unassembled WGS sequence"/>
</dbReference>
<reference evidence="8" key="4">
    <citation type="submission" date="2023-01" db="EMBL/GenBank/DDBJ databases">
        <title>Draft genome sequence of Methylobacterium oxalidis strain NBRC 107715.</title>
        <authorList>
            <person name="Sun Q."/>
            <person name="Mori K."/>
        </authorList>
    </citation>
    <scope>NUCLEOTIDE SEQUENCE</scope>
    <source>
        <strain evidence="8">NBRC 107715</strain>
    </source>
</reference>
<evidence type="ECO:0000313" key="7">
    <source>
        <dbReference type="EMBL" id="GEP07323.1"/>
    </source>
</evidence>
<reference evidence="8" key="1">
    <citation type="journal article" date="2014" name="Int. J. Syst. Evol. Microbiol.">
        <title>Complete genome of a new Firmicutes species belonging to the dominant human colonic microbiota ('Ruminococcus bicirculans') reveals two chromosomes and a selective capacity to utilize plant glucans.</title>
        <authorList>
            <consortium name="NISC Comparative Sequencing Program"/>
            <person name="Wegmann U."/>
            <person name="Louis P."/>
            <person name="Goesmann A."/>
            <person name="Henrissat B."/>
            <person name="Duncan S.H."/>
            <person name="Flint H.J."/>
        </authorList>
    </citation>
    <scope>NUCLEOTIDE SEQUENCE</scope>
    <source>
        <strain evidence="8">NBRC 107715</strain>
    </source>
</reference>
<dbReference type="GO" id="GO:0008324">
    <property type="term" value="F:monoatomic cation transmembrane transporter activity"/>
    <property type="evidence" value="ECO:0007669"/>
    <property type="project" value="InterPro"/>
</dbReference>
<evidence type="ECO:0000256" key="1">
    <source>
        <dbReference type="ARBA" id="ARBA00004651"/>
    </source>
</evidence>
<evidence type="ECO:0000256" key="6">
    <source>
        <dbReference type="ARBA" id="ARBA00023136"/>
    </source>
</evidence>
<comment type="similarity">
    <text evidence="2">Belongs to the CPA3 antiporters (TC 2.A.63) subunit E family.</text>
</comment>
<dbReference type="PIRSF" id="PIRSF019239">
    <property type="entry name" value="MrpE"/>
    <property type="match status" value="1"/>
</dbReference>
<comment type="subcellular location">
    <subcellularLocation>
        <location evidence="1">Cell membrane</location>
        <topology evidence="1">Multi-pass membrane protein</topology>
    </subcellularLocation>
</comment>
<evidence type="ECO:0000256" key="2">
    <source>
        <dbReference type="ARBA" id="ARBA00006228"/>
    </source>
</evidence>
<dbReference type="OrthoDB" id="9807187at2"/>
<reference evidence="10" key="2">
    <citation type="journal article" date="2019" name="Int. J. Syst. Evol. Microbiol.">
        <title>The Global Catalogue of Microorganisms (GCM) 10K type strain sequencing project: providing services to taxonomists for standard genome sequencing and annotation.</title>
        <authorList>
            <consortium name="The Broad Institute Genomics Platform"/>
            <consortium name="The Broad Institute Genome Sequencing Center for Infectious Disease"/>
            <person name="Wu L."/>
            <person name="Ma J."/>
        </authorList>
    </citation>
    <scope>NUCLEOTIDE SEQUENCE [LARGE SCALE GENOMIC DNA]</scope>
    <source>
        <strain evidence="10">NBRC 107715</strain>
    </source>
</reference>
<protein>
    <submittedName>
        <fullName evidence="7">Na+/H+ antiporter subunit E</fullName>
    </submittedName>
</protein>
<dbReference type="PANTHER" id="PTHR34584:SF1">
    <property type="entry name" value="NA(+)_H(+) ANTIPORTER SUBUNIT E1"/>
    <property type="match status" value="1"/>
</dbReference>
<evidence type="ECO:0000313" key="8">
    <source>
        <dbReference type="EMBL" id="GLS64463.1"/>
    </source>
</evidence>
<sequence>MTRLLPFPLVSAGLLVVWLLLNQALSVGHVLLGSAVALAGGWALAVLRPPKARFRRPAAIFRLSSMVLADIVRSNIAVASIILGQGRQKRTSGFVHIPLELRDPYGLLMLACIITSTPGTLWVDFDPAKGVLMIHVLDLVDEDDWVRTIKDRYERPLLEIFA</sequence>
<gene>
    <name evidence="7" type="primary">phaE</name>
    <name evidence="8" type="ORF">GCM10007888_28440</name>
    <name evidence="7" type="ORF">MOX02_53610</name>
</gene>
<evidence type="ECO:0000256" key="5">
    <source>
        <dbReference type="ARBA" id="ARBA00022989"/>
    </source>
</evidence>
<keyword evidence="6" id="KW-0472">Membrane</keyword>
<evidence type="ECO:0000313" key="9">
    <source>
        <dbReference type="Proteomes" id="UP000321960"/>
    </source>
</evidence>
<evidence type="ECO:0000256" key="3">
    <source>
        <dbReference type="ARBA" id="ARBA00022475"/>
    </source>
</evidence>
<organism evidence="7 9">
    <name type="scientific">Methylobacterium oxalidis</name>
    <dbReference type="NCBI Taxonomy" id="944322"/>
    <lineage>
        <taxon>Bacteria</taxon>
        <taxon>Pseudomonadati</taxon>
        <taxon>Pseudomonadota</taxon>
        <taxon>Alphaproteobacteria</taxon>
        <taxon>Hyphomicrobiales</taxon>
        <taxon>Methylobacteriaceae</taxon>
        <taxon>Methylobacterium</taxon>
    </lineage>
</organism>
<name>A0A512JBG9_9HYPH</name>
<dbReference type="InterPro" id="IPR002758">
    <property type="entry name" value="Cation_antiport_E"/>
</dbReference>
<dbReference type="EMBL" id="BJZU01000147">
    <property type="protein sequence ID" value="GEP07323.1"/>
    <property type="molecule type" value="Genomic_DNA"/>
</dbReference>
<keyword evidence="3" id="KW-1003">Cell membrane</keyword>
<dbReference type="EMBL" id="BSPK01000038">
    <property type="protein sequence ID" value="GLS64463.1"/>
    <property type="molecule type" value="Genomic_DNA"/>
</dbReference>
<accession>A0A512JBG9</accession>
<keyword evidence="4" id="KW-0812">Transmembrane</keyword>
<dbReference type="PANTHER" id="PTHR34584">
    <property type="entry name" value="NA(+)/H(+) ANTIPORTER SUBUNIT E1"/>
    <property type="match status" value="1"/>
</dbReference>
<dbReference type="GO" id="GO:0005886">
    <property type="term" value="C:plasma membrane"/>
    <property type="evidence" value="ECO:0007669"/>
    <property type="project" value="UniProtKB-SubCell"/>
</dbReference>